<dbReference type="AlphaFoldDB" id="A0A2P5G076"/>
<evidence type="ECO:0000313" key="2">
    <source>
        <dbReference type="Proteomes" id="UP000237000"/>
    </source>
</evidence>
<reference evidence="2" key="1">
    <citation type="submission" date="2016-06" db="EMBL/GenBank/DDBJ databases">
        <title>Parallel loss of symbiosis genes in relatives of nitrogen-fixing non-legume Parasponia.</title>
        <authorList>
            <person name="Van Velzen R."/>
            <person name="Holmer R."/>
            <person name="Bu F."/>
            <person name="Rutten L."/>
            <person name="Van Zeijl A."/>
            <person name="Liu W."/>
            <person name="Santuari L."/>
            <person name="Cao Q."/>
            <person name="Sharma T."/>
            <person name="Shen D."/>
            <person name="Roswanjaya Y."/>
            <person name="Wardhani T."/>
            <person name="Kalhor M.S."/>
            <person name="Jansen J."/>
            <person name="Van den Hoogen J."/>
            <person name="Gungor B."/>
            <person name="Hartog M."/>
            <person name="Hontelez J."/>
            <person name="Verver J."/>
            <person name="Yang W.-C."/>
            <person name="Schijlen E."/>
            <person name="Repin R."/>
            <person name="Schilthuizen M."/>
            <person name="Schranz E."/>
            <person name="Heidstra R."/>
            <person name="Miyata K."/>
            <person name="Fedorova E."/>
            <person name="Kohlen W."/>
            <person name="Bisseling T."/>
            <person name="Smit S."/>
            <person name="Geurts R."/>
        </authorList>
    </citation>
    <scope>NUCLEOTIDE SEQUENCE [LARGE SCALE GENOMIC DNA]</scope>
    <source>
        <strain evidence="2">cv. RG33-2</strain>
    </source>
</reference>
<comment type="caution">
    <text evidence="1">The sequence shown here is derived from an EMBL/GenBank/DDBJ whole genome shotgun (WGS) entry which is preliminary data.</text>
</comment>
<accession>A0A2P5G076</accession>
<sequence>MKTNEYVNRIKRYYDDNFTEVMKEFIAKAKRAFDEGLEKIYDLVKLLKAKLWSGVKALKELASSLVKLIIGFIKGILSSFSNIMNEAGRIIKRKVVDLFQLEIMGELIKGVYFLAQGFLELIRMLQDKSIRNILYVCVVEAYGLLCKDSNKSIEEMMESERVYFKSLDKNERKAADFIYFALQLFF</sequence>
<evidence type="ECO:0000313" key="1">
    <source>
        <dbReference type="EMBL" id="POO03422.1"/>
    </source>
</evidence>
<organism evidence="1 2">
    <name type="scientific">Trema orientale</name>
    <name type="common">Charcoal tree</name>
    <name type="synonym">Celtis orientalis</name>
    <dbReference type="NCBI Taxonomy" id="63057"/>
    <lineage>
        <taxon>Eukaryota</taxon>
        <taxon>Viridiplantae</taxon>
        <taxon>Streptophyta</taxon>
        <taxon>Embryophyta</taxon>
        <taxon>Tracheophyta</taxon>
        <taxon>Spermatophyta</taxon>
        <taxon>Magnoliopsida</taxon>
        <taxon>eudicotyledons</taxon>
        <taxon>Gunneridae</taxon>
        <taxon>Pentapetalae</taxon>
        <taxon>rosids</taxon>
        <taxon>fabids</taxon>
        <taxon>Rosales</taxon>
        <taxon>Cannabaceae</taxon>
        <taxon>Trema</taxon>
    </lineage>
</organism>
<dbReference type="EMBL" id="JXTC01000002">
    <property type="protein sequence ID" value="POO03422.1"/>
    <property type="molecule type" value="Genomic_DNA"/>
</dbReference>
<dbReference type="InParanoid" id="A0A2P5G076"/>
<dbReference type="Proteomes" id="UP000237000">
    <property type="component" value="Unassembled WGS sequence"/>
</dbReference>
<keyword evidence="2" id="KW-1185">Reference proteome</keyword>
<name>A0A2P5G076_TREOI</name>
<dbReference type="OrthoDB" id="10652640at2759"/>
<proteinExistence type="predicted"/>
<gene>
    <name evidence="1" type="ORF">TorRG33x02_006270</name>
</gene>
<protein>
    <submittedName>
        <fullName evidence="1">Uncharacterized protein</fullName>
    </submittedName>
</protein>